<evidence type="ECO:0000259" key="6">
    <source>
        <dbReference type="PROSITE" id="PS50011"/>
    </source>
</evidence>
<dbReference type="GO" id="GO:0005524">
    <property type="term" value="F:ATP binding"/>
    <property type="evidence" value="ECO:0007669"/>
    <property type="project" value="UniProtKB-KW"/>
</dbReference>
<protein>
    <submittedName>
        <fullName evidence="7">13917_t:CDS:1</fullName>
    </submittedName>
</protein>
<evidence type="ECO:0000313" key="8">
    <source>
        <dbReference type="Proteomes" id="UP000789342"/>
    </source>
</evidence>
<organism evidence="7 8">
    <name type="scientific">Acaulospora morrowiae</name>
    <dbReference type="NCBI Taxonomy" id="94023"/>
    <lineage>
        <taxon>Eukaryota</taxon>
        <taxon>Fungi</taxon>
        <taxon>Fungi incertae sedis</taxon>
        <taxon>Mucoromycota</taxon>
        <taxon>Glomeromycotina</taxon>
        <taxon>Glomeromycetes</taxon>
        <taxon>Diversisporales</taxon>
        <taxon>Acaulosporaceae</taxon>
        <taxon>Acaulospora</taxon>
    </lineage>
</organism>
<dbReference type="PANTHER" id="PTHR46485">
    <property type="entry name" value="LIM DOMAIN KINASE 1"/>
    <property type="match status" value="1"/>
</dbReference>
<dbReference type="PANTHER" id="PTHR46485:SF5">
    <property type="entry name" value="CENTER DIVIDER, ISOFORM A"/>
    <property type="match status" value="1"/>
</dbReference>
<evidence type="ECO:0000256" key="4">
    <source>
        <dbReference type="ARBA" id="ARBA00022777"/>
    </source>
</evidence>
<keyword evidence="5" id="KW-0067">ATP-binding</keyword>
<gene>
    <name evidence="7" type="ORF">AMORRO_LOCUS8039</name>
</gene>
<keyword evidence="2" id="KW-0808">Transferase</keyword>
<keyword evidence="8" id="KW-1185">Reference proteome</keyword>
<dbReference type="AlphaFoldDB" id="A0A9N9CP17"/>
<dbReference type="Proteomes" id="UP000789342">
    <property type="component" value="Unassembled WGS sequence"/>
</dbReference>
<evidence type="ECO:0000256" key="2">
    <source>
        <dbReference type="ARBA" id="ARBA00022679"/>
    </source>
</evidence>
<evidence type="ECO:0000313" key="7">
    <source>
        <dbReference type="EMBL" id="CAG8606889.1"/>
    </source>
</evidence>
<dbReference type="Gene3D" id="1.10.510.10">
    <property type="entry name" value="Transferase(Phosphotransferase) domain 1"/>
    <property type="match status" value="1"/>
</dbReference>
<dbReference type="InterPro" id="IPR050940">
    <property type="entry name" value="Actin_reg-Ser/Thr_kinase"/>
</dbReference>
<dbReference type="Pfam" id="PF00069">
    <property type="entry name" value="Pkinase"/>
    <property type="match status" value="1"/>
</dbReference>
<comment type="caution">
    <text evidence="7">The sequence shown here is derived from an EMBL/GenBank/DDBJ whole genome shotgun (WGS) entry which is preliminary data.</text>
</comment>
<reference evidence="7" key="1">
    <citation type="submission" date="2021-06" db="EMBL/GenBank/DDBJ databases">
        <authorList>
            <person name="Kallberg Y."/>
            <person name="Tangrot J."/>
            <person name="Rosling A."/>
        </authorList>
    </citation>
    <scope>NUCLEOTIDE SEQUENCE</scope>
    <source>
        <strain evidence="7">CL551</strain>
    </source>
</reference>
<feature type="domain" description="Protein kinase" evidence="6">
    <location>
        <begin position="28"/>
        <end position="211"/>
    </location>
</feature>
<dbReference type="EMBL" id="CAJVPV010006562">
    <property type="protein sequence ID" value="CAG8606889.1"/>
    <property type="molecule type" value="Genomic_DNA"/>
</dbReference>
<keyword evidence="1" id="KW-0723">Serine/threonine-protein kinase</keyword>
<dbReference type="InterPro" id="IPR000719">
    <property type="entry name" value="Prot_kinase_dom"/>
</dbReference>
<evidence type="ECO:0000256" key="5">
    <source>
        <dbReference type="ARBA" id="ARBA00022840"/>
    </source>
</evidence>
<dbReference type="OrthoDB" id="6718656at2759"/>
<name>A0A9N9CP17_9GLOM</name>
<keyword evidence="3" id="KW-0547">Nucleotide-binding</keyword>
<keyword evidence="4" id="KW-0418">Kinase</keyword>
<evidence type="ECO:0000256" key="1">
    <source>
        <dbReference type="ARBA" id="ARBA00022527"/>
    </source>
</evidence>
<dbReference type="InterPro" id="IPR011009">
    <property type="entry name" value="Kinase-like_dom_sf"/>
</dbReference>
<dbReference type="SUPFAM" id="SSF56112">
    <property type="entry name" value="Protein kinase-like (PK-like)"/>
    <property type="match status" value="1"/>
</dbReference>
<feature type="non-terminal residue" evidence="7">
    <location>
        <position position="1"/>
    </location>
</feature>
<sequence length="211" mass="24833">MGSSRDLSKWLNDAIDNGHIIEFDYDSLKKIEPCWITALSGIKKAYQIEFDRNVALKYLKDDIHKSEDEYYRNLVREVQILTKLNAVNNENIIRFLGISKGLSPKYHYIILQYVYGEDLRTRLQKKFIELSWPSKVKMAKDITNGLNYIHRANICHCNLNSKNIMVYDDKLIITGFDFSIFLDKPYEFLYTLELCDHEMISYVDPQLLMSP</sequence>
<dbReference type="GO" id="GO:0004674">
    <property type="term" value="F:protein serine/threonine kinase activity"/>
    <property type="evidence" value="ECO:0007669"/>
    <property type="project" value="UniProtKB-KW"/>
</dbReference>
<accession>A0A9N9CP17</accession>
<proteinExistence type="predicted"/>
<dbReference type="PROSITE" id="PS50011">
    <property type="entry name" value="PROTEIN_KINASE_DOM"/>
    <property type="match status" value="1"/>
</dbReference>
<evidence type="ECO:0000256" key="3">
    <source>
        <dbReference type="ARBA" id="ARBA00022741"/>
    </source>
</evidence>